<dbReference type="AlphaFoldDB" id="A0A3M7R4S8"/>
<keyword evidence="2" id="KW-1185">Reference proteome</keyword>
<sequence length="76" mass="9037">MLNYGRKTNTFTNCDSNVRDARFQLTGIYLRLLLIDCKLRNLNDFEYNLAKTSIKLENTKNCLKGNKKRYKNWITL</sequence>
<organism evidence="1 2">
    <name type="scientific">Brachionus plicatilis</name>
    <name type="common">Marine rotifer</name>
    <name type="synonym">Brachionus muelleri</name>
    <dbReference type="NCBI Taxonomy" id="10195"/>
    <lineage>
        <taxon>Eukaryota</taxon>
        <taxon>Metazoa</taxon>
        <taxon>Spiralia</taxon>
        <taxon>Gnathifera</taxon>
        <taxon>Rotifera</taxon>
        <taxon>Eurotatoria</taxon>
        <taxon>Monogononta</taxon>
        <taxon>Pseudotrocha</taxon>
        <taxon>Ploima</taxon>
        <taxon>Brachionidae</taxon>
        <taxon>Brachionus</taxon>
    </lineage>
</organism>
<proteinExistence type="predicted"/>
<evidence type="ECO:0000313" key="1">
    <source>
        <dbReference type="EMBL" id="RNA18245.1"/>
    </source>
</evidence>
<evidence type="ECO:0000313" key="2">
    <source>
        <dbReference type="Proteomes" id="UP000276133"/>
    </source>
</evidence>
<dbReference type="Proteomes" id="UP000276133">
    <property type="component" value="Unassembled WGS sequence"/>
</dbReference>
<gene>
    <name evidence="1" type="ORF">BpHYR1_041980</name>
</gene>
<comment type="caution">
    <text evidence="1">The sequence shown here is derived from an EMBL/GenBank/DDBJ whole genome shotgun (WGS) entry which is preliminary data.</text>
</comment>
<accession>A0A3M7R4S8</accession>
<protein>
    <submittedName>
        <fullName evidence="1">Uncharacterized protein</fullName>
    </submittedName>
</protein>
<dbReference type="EMBL" id="REGN01004280">
    <property type="protein sequence ID" value="RNA18245.1"/>
    <property type="molecule type" value="Genomic_DNA"/>
</dbReference>
<name>A0A3M7R4S8_BRAPC</name>
<reference evidence="1 2" key="1">
    <citation type="journal article" date="2018" name="Sci. Rep.">
        <title>Genomic signatures of local adaptation to the degree of environmental predictability in rotifers.</title>
        <authorList>
            <person name="Franch-Gras L."/>
            <person name="Hahn C."/>
            <person name="Garcia-Roger E.M."/>
            <person name="Carmona M.J."/>
            <person name="Serra M."/>
            <person name="Gomez A."/>
        </authorList>
    </citation>
    <scope>NUCLEOTIDE SEQUENCE [LARGE SCALE GENOMIC DNA]</scope>
    <source>
        <strain evidence="1">HYR1</strain>
    </source>
</reference>